<protein>
    <recommendedName>
        <fullName evidence="5">RxLR effector protein</fullName>
    </recommendedName>
</protein>
<reference evidence="2" key="1">
    <citation type="submission" date="2020-04" db="EMBL/GenBank/DDBJ databases">
        <title>Hybrid Assembly of Korean Phytophthora infestans isolates.</title>
        <authorList>
            <person name="Prokchorchik M."/>
            <person name="Lee Y."/>
            <person name="Seo J."/>
            <person name="Cho J.-H."/>
            <person name="Park Y.-E."/>
            <person name="Jang D.-C."/>
            <person name="Im J.-S."/>
            <person name="Choi J.-G."/>
            <person name="Park H.-J."/>
            <person name="Lee G.-B."/>
            <person name="Lee Y.-G."/>
            <person name="Hong S.-Y."/>
            <person name="Cho K."/>
            <person name="Sohn K.H."/>
        </authorList>
    </citation>
    <scope>NUCLEOTIDE SEQUENCE</scope>
    <source>
        <strain evidence="2">KR_1_A1</strain>
    </source>
</reference>
<comment type="caution">
    <text evidence="2">The sequence shown here is derived from an EMBL/GenBank/DDBJ whole genome shotgun (WGS) entry which is preliminary data.</text>
</comment>
<name>A0A833VUV6_PHYIN</name>
<feature type="signal peptide" evidence="1">
    <location>
        <begin position="1"/>
        <end position="20"/>
    </location>
</feature>
<accession>A0A833VUV6</accession>
<dbReference type="EMBL" id="WSZM01000756">
    <property type="protein sequence ID" value="KAF4029794.1"/>
    <property type="molecule type" value="Genomic_DNA"/>
</dbReference>
<feature type="chain" id="PRO_5036239817" description="RxLR effector protein" evidence="1">
    <location>
        <begin position="21"/>
        <end position="131"/>
    </location>
</feature>
<organism evidence="2 4">
    <name type="scientific">Phytophthora infestans</name>
    <name type="common">Potato late blight agent</name>
    <name type="synonym">Botrytis infestans</name>
    <dbReference type="NCBI Taxonomy" id="4787"/>
    <lineage>
        <taxon>Eukaryota</taxon>
        <taxon>Sar</taxon>
        <taxon>Stramenopiles</taxon>
        <taxon>Oomycota</taxon>
        <taxon>Peronosporomycetes</taxon>
        <taxon>Peronosporales</taxon>
        <taxon>Peronosporaceae</taxon>
        <taxon>Phytophthora</taxon>
    </lineage>
</organism>
<keyword evidence="1" id="KW-0732">Signal</keyword>
<evidence type="ECO:0000256" key="1">
    <source>
        <dbReference type="SAM" id="SignalP"/>
    </source>
</evidence>
<dbReference type="AlphaFoldDB" id="A0A833VUV6"/>
<evidence type="ECO:0000313" key="3">
    <source>
        <dbReference type="EMBL" id="KAF4043464.1"/>
    </source>
</evidence>
<proteinExistence type="predicted"/>
<gene>
    <name evidence="3" type="ORF">GN244_ATG04230</name>
    <name evidence="2" type="ORF">GN244_ATG18439</name>
</gene>
<evidence type="ECO:0000313" key="2">
    <source>
        <dbReference type="EMBL" id="KAF4029794.1"/>
    </source>
</evidence>
<dbReference type="Proteomes" id="UP000602510">
    <property type="component" value="Unassembled WGS sequence"/>
</dbReference>
<sequence length="131" mass="14449">MLRTSVILFVALAIISGTSATSDVIPSQKLSVDGEHAIERSEAKRKLRGHEIDTVNEERSAADLAAKLDDVLSTLKKVQNKTLTQTIQHLQATHLSWEKREAIQHLVTLSTGDRKKVLKLIVENAANAKNM</sequence>
<dbReference type="OMA" id="HEIDTVN"/>
<keyword evidence="4" id="KW-1185">Reference proteome</keyword>
<dbReference type="EMBL" id="WSZM01000086">
    <property type="protein sequence ID" value="KAF4043464.1"/>
    <property type="molecule type" value="Genomic_DNA"/>
</dbReference>
<evidence type="ECO:0000313" key="4">
    <source>
        <dbReference type="Proteomes" id="UP000602510"/>
    </source>
</evidence>
<evidence type="ECO:0008006" key="5">
    <source>
        <dbReference type="Google" id="ProtNLM"/>
    </source>
</evidence>